<evidence type="ECO:0000313" key="6">
    <source>
        <dbReference type="Proteomes" id="UP000770717"/>
    </source>
</evidence>
<dbReference type="Gene3D" id="1.25.40.10">
    <property type="entry name" value="Tetratricopeptide repeat domain"/>
    <property type="match status" value="3"/>
</dbReference>
<reference evidence="5" key="1">
    <citation type="thesis" date="2020" institute="ProQuest LLC" country="789 East Eisenhower Parkway, Ann Arbor, MI, USA">
        <title>Comparative Genomics and Chromosome Evolution.</title>
        <authorList>
            <person name="Mudd A.B."/>
        </authorList>
    </citation>
    <scope>NUCLEOTIDE SEQUENCE</scope>
    <source>
        <strain evidence="5">HN-11 Male</strain>
        <tissue evidence="5">Kidney and liver</tissue>
    </source>
</reference>
<dbReference type="Pfam" id="PF14559">
    <property type="entry name" value="TPR_19"/>
    <property type="match status" value="1"/>
</dbReference>
<protein>
    <recommendedName>
        <fullName evidence="7">Interferon-induced protein with tetratricopeptide repeats 5</fullName>
    </recommendedName>
</protein>
<accession>A0A8J6FBI3</accession>
<evidence type="ECO:0000256" key="1">
    <source>
        <dbReference type="ARBA" id="ARBA00022737"/>
    </source>
</evidence>
<sequence length="456" mass="54022">MDMDPEQIEERMHDQLTFLVTKKEYIVYNILAYVMHLKNDYTKAVANLQKAEEVIKENNPDGPDHKYLVTYGNYAWIFYYLHQYEDSQKYIDKVDQINKGLKNTPDISEIYGEKGWALLKFCGQYYEKAKLCFQKALELEPEDPEWNSEYATVVYRLETINGRQCPALECESLELLKRAIEKNPNDAVVKALLALKLLDLKRTDEGKKYIEEAVKQAPNLPYVLRYVAKFYRRARMEDEALRHLKTAVDLIPNSGFLHHQIGLCYKYKYENYKKQLGNRNVYSRQLDQESYDLLQNAIFHFEKVLEYLKSFVYAYIHLANTYCEANEYQKAEDTFEAVLAFPNLLDEEKQPIYYYYGHFKEYCRRSQSEAIHYYKMSLQITSTLKEKEFSKTALRRISSKMIRNNRQDPEGFALLGFVHKTNGERNDAIACYEKALRYDPYNAEYVSELCELRLMI</sequence>
<dbReference type="SMART" id="SM00028">
    <property type="entry name" value="TPR"/>
    <property type="match status" value="6"/>
</dbReference>
<gene>
    <name evidence="5" type="ORF">GDO78_008222</name>
</gene>
<evidence type="ECO:0008006" key="7">
    <source>
        <dbReference type="Google" id="ProtNLM"/>
    </source>
</evidence>
<evidence type="ECO:0000256" key="3">
    <source>
        <dbReference type="ARBA" id="ARBA00038336"/>
    </source>
</evidence>
<feature type="repeat" description="TPR" evidence="4">
    <location>
        <begin position="409"/>
        <end position="442"/>
    </location>
</feature>
<dbReference type="EMBL" id="WNTK01000004">
    <property type="protein sequence ID" value="KAG9484997.1"/>
    <property type="molecule type" value="Genomic_DNA"/>
</dbReference>
<dbReference type="InterPro" id="IPR019734">
    <property type="entry name" value="TPR_rpt"/>
</dbReference>
<dbReference type="SUPFAM" id="SSF48452">
    <property type="entry name" value="TPR-like"/>
    <property type="match status" value="3"/>
</dbReference>
<dbReference type="FunFam" id="1.25.40.10:FF:000032">
    <property type="entry name" value="Interferon-induced protein with tetratricopeptide repeats 5"/>
    <property type="match status" value="1"/>
</dbReference>
<evidence type="ECO:0000256" key="2">
    <source>
        <dbReference type="ARBA" id="ARBA00022803"/>
    </source>
</evidence>
<dbReference type="PANTHER" id="PTHR10271:SF35">
    <property type="entry name" value="INTERFERON INDUCED PROTEIN WITH TETRATRICOPEPTIDE REPEATS 5"/>
    <property type="match status" value="1"/>
</dbReference>
<dbReference type="Proteomes" id="UP000770717">
    <property type="component" value="Unassembled WGS sequence"/>
</dbReference>
<evidence type="ECO:0000256" key="4">
    <source>
        <dbReference type="PROSITE-ProRule" id="PRU00339"/>
    </source>
</evidence>
<dbReference type="OrthoDB" id="10043504at2759"/>
<keyword evidence="1" id="KW-0677">Repeat</keyword>
<organism evidence="5 6">
    <name type="scientific">Eleutherodactylus coqui</name>
    <name type="common">Puerto Rican coqui</name>
    <dbReference type="NCBI Taxonomy" id="57060"/>
    <lineage>
        <taxon>Eukaryota</taxon>
        <taxon>Metazoa</taxon>
        <taxon>Chordata</taxon>
        <taxon>Craniata</taxon>
        <taxon>Vertebrata</taxon>
        <taxon>Euteleostomi</taxon>
        <taxon>Amphibia</taxon>
        <taxon>Batrachia</taxon>
        <taxon>Anura</taxon>
        <taxon>Neobatrachia</taxon>
        <taxon>Hyloidea</taxon>
        <taxon>Eleutherodactylidae</taxon>
        <taxon>Eleutherodactylinae</taxon>
        <taxon>Eleutherodactylus</taxon>
        <taxon>Eleutherodactylus</taxon>
    </lineage>
</organism>
<keyword evidence="2 4" id="KW-0802">TPR repeat</keyword>
<name>A0A8J6FBI3_ELECQ</name>
<comment type="similarity">
    <text evidence="3">Belongs to the IFIT family.</text>
</comment>
<dbReference type="Pfam" id="PF13176">
    <property type="entry name" value="TPR_7"/>
    <property type="match status" value="1"/>
</dbReference>
<dbReference type="AlphaFoldDB" id="A0A8J6FBI3"/>
<comment type="caution">
    <text evidence="5">The sequence shown here is derived from an EMBL/GenBank/DDBJ whole genome shotgun (WGS) entry which is preliminary data.</text>
</comment>
<dbReference type="GO" id="GO:0005829">
    <property type="term" value="C:cytosol"/>
    <property type="evidence" value="ECO:0007669"/>
    <property type="project" value="TreeGrafter"/>
</dbReference>
<dbReference type="PANTHER" id="PTHR10271">
    <property type="entry name" value="INTERFERON-INDUCED PROTEIN WITH TETRATRICOPEPTIDE REPEATS"/>
    <property type="match status" value="1"/>
</dbReference>
<dbReference type="Pfam" id="PF13181">
    <property type="entry name" value="TPR_8"/>
    <property type="match status" value="2"/>
</dbReference>
<proteinExistence type="inferred from homology"/>
<dbReference type="PROSITE" id="PS50005">
    <property type="entry name" value="TPR"/>
    <property type="match status" value="1"/>
</dbReference>
<keyword evidence="6" id="KW-1185">Reference proteome</keyword>
<evidence type="ECO:0000313" key="5">
    <source>
        <dbReference type="EMBL" id="KAG9484997.1"/>
    </source>
</evidence>
<dbReference type="GO" id="GO:0051607">
    <property type="term" value="P:defense response to virus"/>
    <property type="evidence" value="ECO:0007669"/>
    <property type="project" value="TreeGrafter"/>
</dbReference>
<dbReference type="InterPro" id="IPR011990">
    <property type="entry name" value="TPR-like_helical_dom_sf"/>
</dbReference>